<accession>A0ABW2UFD2</accession>
<dbReference type="PROSITE" id="PS51471">
    <property type="entry name" value="FE2OG_OXY"/>
    <property type="match status" value="1"/>
</dbReference>
<dbReference type="Proteomes" id="UP001596516">
    <property type="component" value="Unassembled WGS sequence"/>
</dbReference>
<organism evidence="8 9">
    <name type="scientific">Plastorhodobacter daqingensis</name>
    <dbReference type="NCBI Taxonomy" id="1387281"/>
    <lineage>
        <taxon>Bacteria</taxon>
        <taxon>Pseudomonadati</taxon>
        <taxon>Pseudomonadota</taxon>
        <taxon>Alphaproteobacteria</taxon>
        <taxon>Rhodobacterales</taxon>
        <taxon>Paracoccaceae</taxon>
        <taxon>Plastorhodobacter</taxon>
    </lineage>
</organism>
<dbReference type="Gene3D" id="2.60.120.590">
    <property type="entry name" value="Alpha-ketoglutarate-dependent dioxygenase AlkB-like"/>
    <property type="match status" value="1"/>
</dbReference>
<keyword evidence="9" id="KW-1185">Reference proteome</keyword>
<keyword evidence="3 8" id="KW-0223">Dioxygenase</keyword>
<feature type="domain" description="Fe2OG dioxygenase" evidence="7">
    <location>
        <begin position="126"/>
        <end position="227"/>
    </location>
</feature>
<dbReference type="PANTHER" id="PTHR16557:SF2">
    <property type="entry name" value="NUCLEIC ACID DIOXYGENASE ALKBH1"/>
    <property type="match status" value="1"/>
</dbReference>
<dbReference type="InterPro" id="IPR037151">
    <property type="entry name" value="AlkB-like_sf"/>
</dbReference>
<dbReference type="InterPro" id="IPR027450">
    <property type="entry name" value="AlkB-like"/>
</dbReference>
<dbReference type="EMBL" id="JBHTFQ010000001">
    <property type="protein sequence ID" value="MFC7702710.1"/>
    <property type="molecule type" value="Genomic_DNA"/>
</dbReference>
<protein>
    <submittedName>
        <fullName evidence="8">Alpha-ketoglutarate-dependent dioxygenase AlkB family protein</fullName>
    </submittedName>
</protein>
<comment type="cofactor">
    <cofactor evidence="1">
        <name>Fe(2+)</name>
        <dbReference type="ChEBI" id="CHEBI:29033"/>
    </cofactor>
</comment>
<evidence type="ECO:0000256" key="6">
    <source>
        <dbReference type="SAM" id="MobiDB-lite"/>
    </source>
</evidence>
<keyword evidence="4" id="KW-0560">Oxidoreductase</keyword>
<reference evidence="9" key="1">
    <citation type="journal article" date="2019" name="Int. J. Syst. Evol. Microbiol.">
        <title>The Global Catalogue of Microorganisms (GCM) 10K type strain sequencing project: providing services to taxonomists for standard genome sequencing and annotation.</title>
        <authorList>
            <consortium name="The Broad Institute Genomics Platform"/>
            <consortium name="The Broad Institute Genome Sequencing Center for Infectious Disease"/>
            <person name="Wu L."/>
            <person name="Ma J."/>
        </authorList>
    </citation>
    <scope>NUCLEOTIDE SEQUENCE [LARGE SCALE GENOMIC DNA]</scope>
    <source>
        <strain evidence="9">CGMCC 1.12750</strain>
    </source>
</reference>
<proteinExistence type="predicted"/>
<keyword evidence="2" id="KW-0479">Metal-binding</keyword>
<comment type="caution">
    <text evidence="8">The sequence shown here is derived from an EMBL/GenBank/DDBJ whole genome shotgun (WGS) entry which is preliminary data.</text>
</comment>
<dbReference type="InterPro" id="IPR004574">
    <property type="entry name" value="Alkb"/>
</dbReference>
<dbReference type="SUPFAM" id="SSF51197">
    <property type="entry name" value="Clavaminate synthase-like"/>
    <property type="match status" value="1"/>
</dbReference>
<evidence type="ECO:0000256" key="5">
    <source>
        <dbReference type="ARBA" id="ARBA00023004"/>
    </source>
</evidence>
<dbReference type="InterPro" id="IPR005123">
    <property type="entry name" value="Oxoglu/Fe-dep_dioxygenase_dom"/>
</dbReference>
<dbReference type="RefSeq" id="WP_377397586.1">
    <property type="nucleotide sequence ID" value="NZ_JBHTFQ010000001.1"/>
</dbReference>
<dbReference type="PANTHER" id="PTHR16557">
    <property type="entry name" value="ALKYLATED DNA REPAIR PROTEIN ALKB-RELATED"/>
    <property type="match status" value="1"/>
</dbReference>
<feature type="region of interest" description="Disordered" evidence="6">
    <location>
        <begin position="1"/>
        <end position="28"/>
    </location>
</feature>
<evidence type="ECO:0000256" key="1">
    <source>
        <dbReference type="ARBA" id="ARBA00001954"/>
    </source>
</evidence>
<evidence type="ECO:0000259" key="7">
    <source>
        <dbReference type="PROSITE" id="PS51471"/>
    </source>
</evidence>
<dbReference type="Pfam" id="PF13532">
    <property type="entry name" value="2OG-FeII_Oxy_2"/>
    <property type="match status" value="1"/>
</dbReference>
<evidence type="ECO:0000313" key="8">
    <source>
        <dbReference type="EMBL" id="MFC7702710.1"/>
    </source>
</evidence>
<evidence type="ECO:0000256" key="4">
    <source>
        <dbReference type="ARBA" id="ARBA00023002"/>
    </source>
</evidence>
<evidence type="ECO:0000256" key="3">
    <source>
        <dbReference type="ARBA" id="ARBA00022964"/>
    </source>
</evidence>
<evidence type="ECO:0000313" key="9">
    <source>
        <dbReference type="Proteomes" id="UP001596516"/>
    </source>
</evidence>
<dbReference type="GO" id="GO:0051213">
    <property type="term" value="F:dioxygenase activity"/>
    <property type="evidence" value="ECO:0007669"/>
    <property type="project" value="UniProtKB-KW"/>
</dbReference>
<name>A0ABW2UFD2_9RHOB</name>
<keyword evidence="5" id="KW-0408">Iron</keyword>
<gene>
    <name evidence="8" type="ORF">ACFQXB_00695</name>
</gene>
<evidence type="ECO:0000256" key="2">
    <source>
        <dbReference type="ARBA" id="ARBA00022723"/>
    </source>
</evidence>
<sequence length="227" mass="24405">MKNEQNCNRPGRPDEQAPDGPATGPLRGPALHLRGVAVWPGFLSPAEQADLVADLRGIARQAPFASQVTPGGRPMSVRMTAAGQFGWISGRGFQGYAAQQPDGRPWPPIPARVLAIWDAVSGSARAPESLLVNFYGEGARMGLHQDRDEADFSCPVVSISLGDDGLFRVGNRERGGRTESLWLRSGDVVVLGGESRLVHHGVDRIRFRSSALLPQGGRINLTLRIVT</sequence>